<evidence type="ECO:0000256" key="4">
    <source>
        <dbReference type="ARBA" id="ARBA00022807"/>
    </source>
</evidence>
<keyword evidence="3" id="KW-0378">Hydrolase</keyword>
<dbReference type="OrthoDB" id="48998at2"/>
<sequence>MIHVTIYKNEEHVCMGFNAINHAGYAEEGQDIVCAAASVLMINTINAIEHFTDERASEVSNEDEALIDYRLKDVPGHDADLLLNTMILGIEELANDKNYEDYITIRFEEV</sequence>
<evidence type="ECO:0000256" key="6">
    <source>
        <dbReference type="ARBA" id="ARBA00044538"/>
    </source>
</evidence>
<dbReference type="GO" id="GO:0008234">
    <property type="term" value="F:cysteine-type peptidase activity"/>
    <property type="evidence" value="ECO:0007669"/>
    <property type="project" value="UniProtKB-KW"/>
</dbReference>
<organism evidence="7 8">
    <name type="scientific">Hespellia stercorisuis DSM 15480</name>
    <dbReference type="NCBI Taxonomy" id="1121950"/>
    <lineage>
        <taxon>Bacteria</taxon>
        <taxon>Bacillati</taxon>
        <taxon>Bacillota</taxon>
        <taxon>Clostridia</taxon>
        <taxon>Lachnospirales</taxon>
        <taxon>Lachnospiraceae</taxon>
        <taxon>Hespellia</taxon>
    </lineage>
</organism>
<dbReference type="PANTHER" id="PTHR39178">
    <property type="entry name" value="HYPOTHETICAL RIBOSOME-ASSOCIATED PROTEIN"/>
    <property type="match status" value="1"/>
</dbReference>
<keyword evidence="2" id="KW-0645">Protease</keyword>
<dbReference type="AlphaFoldDB" id="A0A1M6N1I5"/>
<dbReference type="PANTHER" id="PTHR39178:SF1">
    <property type="entry name" value="RIBOSOMAL-PROCESSING CYSTEINE PROTEASE PRP"/>
    <property type="match status" value="1"/>
</dbReference>
<evidence type="ECO:0000256" key="1">
    <source>
        <dbReference type="ARBA" id="ARBA00022517"/>
    </source>
</evidence>
<protein>
    <recommendedName>
        <fullName evidence="6">Ribosomal processing cysteine protease Prp</fullName>
    </recommendedName>
</protein>
<evidence type="ECO:0000256" key="2">
    <source>
        <dbReference type="ARBA" id="ARBA00022670"/>
    </source>
</evidence>
<dbReference type="CDD" id="cd16332">
    <property type="entry name" value="Prp-like"/>
    <property type="match status" value="1"/>
</dbReference>
<dbReference type="Proteomes" id="UP000184301">
    <property type="component" value="Unassembled WGS sequence"/>
</dbReference>
<name>A0A1M6N1I5_9FIRM</name>
<dbReference type="EMBL" id="FQZY01000021">
    <property type="protein sequence ID" value="SHJ89565.1"/>
    <property type="molecule type" value="Genomic_DNA"/>
</dbReference>
<keyword evidence="8" id="KW-1185">Reference proteome</keyword>
<dbReference type="Pfam" id="PF04327">
    <property type="entry name" value="Peptidase_Prp"/>
    <property type="match status" value="1"/>
</dbReference>
<evidence type="ECO:0000313" key="8">
    <source>
        <dbReference type="Proteomes" id="UP000184301"/>
    </source>
</evidence>
<proteinExistence type="inferred from homology"/>
<dbReference type="RefSeq" id="WP_073108354.1">
    <property type="nucleotide sequence ID" value="NZ_FQZY01000021.1"/>
</dbReference>
<reference evidence="7 8" key="1">
    <citation type="submission" date="2016-11" db="EMBL/GenBank/DDBJ databases">
        <authorList>
            <person name="Jaros S."/>
            <person name="Januszkiewicz K."/>
            <person name="Wedrychowicz H."/>
        </authorList>
    </citation>
    <scope>NUCLEOTIDE SEQUENCE [LARGE SCALE GENOMIC DNA]</scope>
    <source>
        <strain evidence="7 8">DSM 15480</strain>
    </source>
</reference>
<dbReference type="SUPFAM" id="SSF118010">
    <property type="entry name" value="TM1457-like"/>
    <property type="match status" value="1"/>
</dbReference>
<keyword evidence="4" id="KW-0788">Thiol protease</keyword>
<evidence type="ECO:0000313" key="7">
    <source>
        <dbReference type="EMBL" id="SHJ89565.1"/>
    </source>
</evidence>
<dbReference type="STRING" id="1121950.SAMN02745243_01669"/>
<dbReference type="GO" id="GO:0042254">
    <property type="term" value="P:ribosome biogenesis"/>
    <property type="evidence" value="ECO:0007669"/>
    <property type="project" value="UniProtKB-KW"/>
</dbReference>
<dbReference type="Gene3D" id="3.30.70.1490">
    <property type="entry name" value="Cysteine protease Prp"/>
    <property type="match status" value="1"/>
</dbReference>
<dbReference type="InterPro" id="IPR007422">
    <property type="entry name" value="Peptidase_Prp"/>
</dbReference>
<keyword evidence="1" id="KW-0690">Ribosome biogenesis</keyword>
<evidence type="ECO:0000256" key="5">
    <source>
        <dbReference type="ARBA" id="ARBA00044503"/>
    </source>
</evidence>
<gene>
    <name evidence="7" type="ORF">SAMN02745243_01669</name>
</gene>
<comment type="similarity">
    <text evidence="5">Belongs to the Prp family.</text>
</comment>
<evidence type="ECO:0000256" key="3">
    <source>
        <dbReference type="ARBA" id="ARBA00022801"/>
    </source>
</evidence>
<dbReference type="GO" id="GO:0006508">
    <property type="term" value="P:proteolysis"/>
    <property type="evidence" value="ECO:0007669"/>
    <property type="project" value="UniProtKB-KW"/>
</dbReference>
<dbReference type="InterPro" id="IPR036764">
    <property type="entry name" value="Peptidase_Prp_sf"/>
</dbReference>
<accession>A0A1M6N1I5</accession>